<accession>A0A7C9BKW8</accession>
<organism evidence="3 4">
    <name type="scientific">Salmonirosea aquatica</name>
    <dbReference type="NCBI Taxonomy" id="2654236"/>
    <lineage>
        <taxon>Bacteria</taxon>
        <taxon>Pseudomonadati</taxon>
        <taxon>Bacteroidota</taxon>
        <taxon>Cytophagia</taxon>
        <taxon>Cytophagales</taxon>
        <taxon>Spirosomataceae</taxon>
        <taxon>Salmonirosea</taxon>
    </lineage>
</organism>
<evidence type="ECO:0000256" key="1">
    <source>
        <dbReference type="SAM" id="MobiDB-lite"/>
    </source>
</evidence>
<evidence type="ECO:0000313" key="3">
    <source>
        <dbReference type="EMBL" id="MPR36614.1"/>
    </source>
</evidence>
<gene>
    <name evidence="3" type="ORF">GBK04_25540</name>
</gene>
<dbReference type="RefSeq" id="WP_152764679.1">
    <property type="nucleotide sequence ID" value="NZ_WHLY01000002.1"/>
</dbReference>
<keyword evidence="4" id="KW-1185">Reference proteome</keyword>
<keyword evidence="2" id="KW-1133">Transmembrane helix</keyword>
<evidence type="ECO:0000256" key="2">
    <source>
        <dbReference type="SAM" id="Phobius"/>
    </source>
</evidence>
<evidence type="ECO:0000313" key="4">
    <source>
        <dbReference type="Proteomes" id="UP000479293"/>
    </source>
</evidence>
<dbReference type="AlphaFoldDB" id="A0A7C9BKW8"/>
<reference evidence="3 4" key="1">
    <citation type="submission" date="2019-10" db="EMBL/GenBank/DDBJ databases">
        <title>Draft Genome Sequence of Cytophagaceae sp. SJW1-29.</title>
        <authorList>
            <person name="Choi A."/>
        </authorList>
    </citation>
    <scope>NUCLEOTIDE SEQUENCE [LARGE SCALE GENOMIC DNA]</scope>
    <source>
        <strain evidence="3 4">SJW1-29</strain>
    </source>
</reference>
<proteinExistence type="predicted"/>
<keyword evidence="2" id="KW-0812">Transmembrane</keyword>
<protein>
    <recommendedName>
        <fullName evidence="5">Low affinity iron permease family protein</fullName>
    </recommendedName>
</protein>
<sequence length="94" mass="10984">MSRLFAHFTDSVEWLLSQWWGFGAYLALSWITYHAWGWDGIDRFTYMANGVLVIMLLNNARRDSKATHKKLDAADPQHHEGLEARTEEEIDRCD</sequence>
<feature type="region of interest" description="Disordered" evidence="1">
    <location>
        <begin position="67"/>
        <end position="94"/>
    </location>
</feature>
<dbReference type="Proteomes" id="UP000479293">
    <property type="component" value="Unassembled WGS sequence"/>
</dbReference>
<comment type="caution">
    <text evidence="3">The sequence shown here is derived from an EMBL/GenBank/DDBJ whole genome shotgun (WGS) entry which is preliminary data.</text>
</comment>
<dbReference type="EMBL" id="WHLY01000002">
    <property type="protein sequence ID" value="MPR36614.1"/>
    <property type="molecule type" value="Genomic_DNA"/>
</dbReference>
<keyword evidence="2" id="KW-0472">Membrane</keyword>
<feature type="transmembrane region" description="Helical" evidence="2">
    <location>
        <begin position="12"/>
        <end position="31"/>
    </location>
</feature>
<name>A0A7C9BKW8_9BACT</name>
<evidence type="ECO:0008006" key="5">
    <source>
        <dbReference type="Google" id="ProtNLM"/>
    </source>
</evidence>